<dbReference type="KEGG" id="mzi:HWN40_08500"/>
<gene>
    <name evidence="4" type="ORF">HWN40_08500</name>
</gene>
<keyword evidence="2" id="KW-0560">Oxidoreductase</keyword>
<dbReference type="Pfam" id="PF02525">
    <property type="entry name" value="Flavodoxin_2"/>
    <property type="match status" value="1"/>
</dbReference>
<dbReference type="Proteomes" id="UP000509594">
    <property type="component" value="Chromosome"/>
</dbReference>
<dbReference type="AlphaFoldDB" id="A0A7D5EEX6"/>
<organism evidence="4 5">
    <name type="scientific">Methanolobus zinderi</name>
    <dbReference type="NCBI Taxonomy" id="536044"/>
    <lineage>
        <taxon>Archaea</taxon>
        <taxon>Methanobacteriati</taxon>
        <taxon>Methanobacteriota</taxon>
        <taxon>Stenosarchaea group</taxon>
        <taxon>Methanomicrobia</taxon>
        <taxon>Methanosarcinales</taxon>
        <taxon>Methanosarcinaceae</taxon>
        <taxon>Methanolobus</taxon>
    </lineage>
</organism>
<evidence type="ECO:0000256" key="1">
    <source>
        <dbReference type="ARBA" id="ARBA00006252"/>
    </source>
</evidence>
<evidence type="ECO:0000259" key="3">
    <source>
        <dbReference type="Pfam" id="PF02525"/>
    </source>
</evidence>
<name>A0A7D5EEX6_9EURY</name>
<reference evidence="4 5" key="1">
    <citation type="submission" date="2020-06" db="EMBL/GenBank/DDBJ databases">
        <title>Methanolobus halotolerans sp. nov., isolated from a saline lake Tus in Siberia.</title>
        <authorList>
            <person name="Shen Y."/>
            <person name="Chen S.-C."/>
            <person name="Lai M.-C."/>
            <person name="Huang H.-H."/>
            <person name="Chiu H.-H."/>
            <person name="Tang S.-L."/>
            <person name="Rogozin D.Y."/>
            <person name="Degermendzhy A.G."/>
        </authorList>
    </citation>
    <scope>NUCLEOTIDE SEQUENCE [LARGE SCALE GENOMIC DNA]</scope>
    <source>
        <strain evidence="4 5">DSM 21339</strain>
    </source>
</reference>
<dbReference type="RefSeq" id="WP_176965332.1">
    <property type="nucleotide sequence ID" value="NZ_CP058215.1"/>
</dbReference>
<accession>A0A7D5EEX6</accession>
<evidence type="ECO:0000313" key="5">
    <source>
        <dbReference type="Proteomes" id="UP000509594"/>
    </source>
</evidence>
<dbReference type="PANTHER" id="PTHR10204">
    <property type="entry name" value="NAD P H OXIDOREDUCTASE-RELATED"/>
    <property type="match status" value="1"/>
</dbReference>
<dbReference type="OrthoDB" id="9059at2157"/>
<dbReference type="PANTHER" id="PTHR10204:SF34">
    <property type="entry name" value="NAD(P)H DEHYDROGENASE [QUINONE] 1 ISOFORM 1"/>
    <property type="match status" value="1"/>
</dbReference>
<evidence type="ECO:0000313" key="4">
    <source>
        <dbReference type="EMBL" id="QLC50276.1"/>
    </source>
</evidence>
<keyword evidence="5" id="KW-1185">Reference proteome</keyword>
<feature type="domain" description="Flavodoxin-like fold" evidence="3">
    <location>
        <begin position="1"/>
        <end position="210"/>
    </location>
</feature>
<evidence type="ECO:0000256" key="2">
    <source>
        <dbReference type="ARBA" id="ARBA00023002"/>
    </source>
</evidence>
<dbReference type="InterPro" id="IPR051545">
    <property type="entry name" value="NAD(P)H_dehydrogenase_qn"/>
</dbReference>
<dbReference type="Gene3D" id="3.40.50.360">
    <property type="match status" value="1"/>
</dbReference>
<dbReference type="GeneID" id="55821709"/>
<sequence>MNILYVFAHQEAKSFNSTLKEAAITSLEKNGHDVRLSDLYSMQFKPVLDRDDFTQPKRDDIFNPFLEQMNASKNASFSRDILDEMEKVKWADFLIFQFPIYFTNMPAIMKGWIDRVFAPGFAFNPATQSAYDTGLLKGKKAMVVTSTGAEESWYSEGGPHGDIRELLRYLTHCTLEFTGLEVFPSHIIFGAGNMSQERVDGEIQRYMEKLDSVAPKES</sequence>
<comment type="similarity">
    <text evidence="1">Belongs to the NAD(P)H dehydrogenase (quinone) family.</text>
</comment>
<dbReference type="InterPro" id="IPR029039">
    <property type="entry name" value="Flavoprotein-like_sf"/>
</dbReference>
<dbReference type="InterPro" id="IPR003680">
    <property type="entry name" value="Flavodoxin_fold"/>
</dbReference>
<proteinExistence type="inferred from homology"/>
<dbReference type="GO" id="GO:0003955">
    <property type="term" value="F:NAD(P)H dehydrogenase (quinone) activity"/>
    <property type="evidence" value="ECO:0007669"/>
    <property type="project" value="TreeGrafter"/>
</dbReference>
<dbReference type="SUPFAM" id="SSF52218">
    <property type="entry name" value="Flavoproteins"/>
    <property type="match status" value="1"/>
</dbReference>
<dbReference type="EMBL" id="CP058215">
    <property type="protein sequence ID" value="QLC50276.1"/>
    <property type="molecule type" value="Genomic_DNA"/>
</dbReference>
<dbReference type="GO" id="GO:0005829">
    <property type="term" value="C:cytosol"/>
    <property type="evidence" value="ECO:0007669"/>
    <property type="project" value="TreeGrafter"/>
</dbReference>
<protein>
    <submittedName>
        <fullName evidence="4">NAD(P)H-dependent oxidoreductase</fullName>
    </submittedName>
</protein>